<reference evidence="1 2" key="1">
    <citation type="submission" date="2014-05" db="EMBL/GenBank/DDBJ databases">
        <authorList>
            <person name="Daugherty S.C."/>
            <person name="Tallon L.J."/>
            <person name="Sadzewicz L."/>
            <person name="Kilian M."/>
            <person name="Tettelin H."/>
        </authorList>
    </citation>
    <scope>NUCLEOTIDE SEQUENCE [LARGE SCALE GENOMIC DNA]</scope>
    <source>
        <strain evidence="1 2">SK1126</strain>
    </source>
</reference>
<dbReference type="AlphaFoldDB" id="A0A081PTE8"/>
<sequence>MFPILPPFSSPVKNISEFFKIFRKFFQDAFKDFQISPTKKGL</sequence>
<protein>
    <submittedName>
        <fullName evidence="1">Uncharacterized protein</fullName>
    </submittedName>
</protein>
<comment type="caution">
    <text evidence="1">The sequence shown here is derived from an EMBL/GenBank/DDBJ whole genome shotgun (WGS) entry which is preliminary data.</text>
</comment>
<dbReference type="EMBL" id="JPFT01000003">
    <property type="protein sequence ID" value="KEQ33971.1"/>
    <property type="molecule type" value="Genomic_DNA"/>
</dbReference>
<evidence type="ECO:0000313" key="2">
    <source>
        <dbReference type="Proteomes" id="UP000028093"/>
    </source>
</evidence>
<name>A0A081PTE8_STRMT</name>
<evidence type="ECO:0000313" key="1">
    <source>
        <dbReference type="EMBL" id="KEQ33971.1"/>
    </source>
</evidence>
<accession>A0A081PTE8</accession>
<organism evidence="1 2">
    <name type="scientific">Streptococcus mitis</name>
    <dbReference type="NCBI Taxonomy" id="28037"/>
    <lineage>
        <taxon>Bacteria</taxon>
        <taxon>Bacillati</taxon>
        <taxon>Bacillota</taxon>
        <taxon>Bacilli</taxon>
        <taxon>Lactobacillales</taxon>
        <taxon>Streptococcaceae</taxon>
        <taxon>Streptococcus</taxon>
        <taxon>Streptococcus mitis group</taxon>
    </lineage>
</organism>
<gene>
    <name evidence="1" type="ORF">SK1126_0296</name>
</gene>
<dbReference type="Proteomes" id="UP000028093">
    <property type="component" value="Unassembled WGS sequence"/>
</dbReference>
<proteinExistence type="predicted"/>